<proteinExistence type="predicted"/>
<organism evidence="1 2">
    <name type="scientific">Microbacterium galbum</name>
    <dbReference type="NCBI Taxonomy" id="3075994"/>
    <lineage>
        <taxon>Bacteria</taxon>
        <taxon>Bacillati</taxon>
        <taxon>Actinomycetota</taxon>
        <taxon>Actinomycetes</taxon>
        <taxon>Micrococcales</taxon>
        <taxon>Microbacteriaceae</taxon>
        <taxon>Microbacterium</taxon>
    </lineage>
</organism>
<gene>
    <name evidence="1" type="ORF">RWH45_01375</name>
</gene>
<dbReference type="Proteomes" id="UP001263371">
    <property type="component" value="Unassembled WGS sequence"/>
</dbReference>
<protein>
    <recommendedName>
        <fullName evidence="3">Uridine kinase</fullName>
    </recommendedName>
</protein>
<dbReference type="RefSeq" id="WP_315993137.1">
    <property type="nucleotide sequence ID" value="NZ_JAWDIS010000001.1"/>
</dbReference>
<name>A0ABU3T3D3_9MICO</name>
<sequence length="168" mass="17709">MASTENTVPELQRSLRDLMRQNSRAGRVVVAVDALDADAAGSFADAFAAAVGEDGTAVVRASLADHADDVRESVVAPFRAGEPVGDSAGAPADAVLVVSGRFLHAPEVRGLWNFSIWLESNPPIGAPRPELPDAEKHYLRTVRPKAAASVIVENSDPAHPVQVFGDFC</sequence>
<evidence type="ECO:0000313" key="2">
    <source>
        <dbReference type="Proteomes" id="UP001263371"/>
    </source>
</evidence>
<reference evidence="1 2" key="1">
    <citation type="submission" date="2023-09" db="EMBL/GenBank/DDBJ databases">
        <title>Microbacterium fusihabitans sp. nov., Microbacterium phycihabitans sp. nov., and Microbacterium cervinum sp. nov., isolated from dried seaweeds of beach.</title>
        <authorList>
            <person name="Lee S.D."/>
        </authorList>
    </citation>
    <scope>NUCLEOTIDE SEQUENCE [LARGE SCALE GENOMIC DNA]</scope>
    <source>
        <strain evidence="1 2">KSW4-17</strain>
    </source>
</reference>
<evidence type="ECO:0000313" key="1">
    <source>
        <dbReference type="EMBL" id="MDU0365843.1"/>
    </source>
</evidence>
<comment type="caution">
    <text evidence="1">The sequence shown here is derived from an EMBL/GenBank/DDBJ whole genome shotgun (WGS) entry which is preliminary data.</text>
</comment>
<evidence type="ECO:0008006" key="3">
    <source>
        <dbReference type="Google" id="ProtNLM"/>
    </source>
</evidence>
<accession>A0ABU3T3D3</accession>
<keyword evidence="2" id="KW-1185">Reference proteome</keyword>
<dbReference type="EMBL" id="JAWDIS010000001">
    <property type="protein sequence ID" value="MDU0365843.1"/>
    <property type="molecule type" value="Genomic_DNA"/>
</dbReference>